<protein>
    <submittedName>
        <fullName evidence="1">Uncharacterized protein</fullName>
    </submittedName>
</protein>
<dbReference type="AlphaFoldDB" id="A0AAW9CX92"/>
<dbReference type="Proteomes" id="UP001272137">
    <property type="component" value="Unassembled WGS sequence"/>
</dbReference>
<organism evidence="1 2">
    <name type="scientific">Burkholderia thailandensis</name>
    <dbReference type="NCBI Taxonomy" id="57975"/>
    <lineage>
        <taxon>Bacteria</taxon>
        <taxon>Pseudomonadati</taxon>
        <taxon>Pseudomonadota</taxon>
        <taxon>Betaproteobacteria</taxon>
        <taxon>Burkholderiales</taxon>
        <taxon>Burkholderiaceae</taxon>
        <taxon>Burkholderia</taxon>
        <taxon>pseudomallei group</taxon>
    </lineage>
</organism>
<gene>
    <name evidence="1" type="ORF">C7S16_6948</name>
</gene>
<reference evidence="1" key="1">
    <citation type="submission" date="2018-08" db="EMBL/GenBank/DDBJ databases">
        <title>Identification of Burkholderia cepacia strains that express a Burkholderia pseudomallei-like capsular polysaccharide.</title>
        <authorList>
            <person name="Burtnick M.N."/>
            <person name="Vongsouvath M."/>
            <person name="Newton P."/>
            <person name="Wuthiekanun V."/>
            <person name="Limmathurotsakul D."/>
            <person name="Brett P.J."/>
            <person name="Chantratita N."/>
            <person name="Dance D.A."/>
        </authorList>
    </citation>
    <scope>NUCLEOTIDE SEQUENCE</scope>
    <source>
        <strain evidence="1">SBXCC001</strain>
    </source>
</reference>
<evidence type="ECO:0000313" key="2">
    <source>
        <dbReference type="Proteomes" id="UP001272137"/>
    </source>
</evidence>
<name>A0AAW9CX92_BURTH</name>
<accession>A0AAW9CX92</accession>
<comment type="caution">
    <text evidence="1">The sequence shown here is derived from an EMBL/GenBank/DDBJ whole genome shotgun (WGS) entry which is preliminary data.</text>
</comment>
<sequence>MRRAAACGCGLRARAAAGRNGKIFAGTGAFRVARLRHAADRHAIGAPAAIESAAESAYSYKAVRGVHALISHLPIFFRPPELHSAMQRVFRRKRTELPAQADAAGYRGHE</sequence>
<evidence type="ECO:0000313" key="1">
    <source>
        <dbReference type="EMBL" id="MDW9253442.1"/>
    </source>
</evidence>
<dbReference type="EMBL" id="QXCT01000001">
    <property type="protein sequence ID" value="MDW9253442.1"/>
    <property type="molecule type" value="Genomic_DNA"/>
</dbReference>
<proteinExistence type="predicted"/>